<evidence type="ECO:0000313" key="3">
    <source>
        <dbReference type="Proteomes" id="UP001370758"/>
    </source>
</evidence>
<gene>
    <name evidence="2" type="ORF">TWF481_011726</name>
</gene>
<dbReference type="AlphaFoldDB" id="A0AAV9VZ44"/>
<name>A0AAV9VZ44_9PEZI</name>
<dbReference type="EMBL" id="JAVHJL010000008">
    <property type="protein sequence ID" value="KAK6499155.1"/>
    <property type="molecule type" value="Genomic_DNA"/>
</dbReference>
<feature type="region of interest" description="Disordered" evidence="1">
    <location>
        <begin position="95"/>
        <end position="161"/>
    </location>
</feature>
<accession>A0AAV9VZ44</accession>
<evidence type="ECO:0000313" key="2">
    <source>
        <dbReference type="EMBL" id="KAK6499155.1"/>
    </source>
</evidence>
<reference evidence="2 3" key="1">
    <citation type="submission" date="2023-08" db="EMBL/GenBank/DDBJ databases">
        <authorList>
            <person name="Palmer J.M."/>
        </authorList>
    </citation>
    <scope>NUCLEOTIDE SEQUENCE [LARGE SCALE GENOMIC DNA]</scope>
    <source>
        <strain evidence="2 3">TWF481</strain>
    </source>
</reference>
<feature type="compositionally biased region" description="Polar residues" evidence="1">
    <location>
        <begin position="95"/>
        <end position="104"/>
    </location>
</feature>
<feature type="compositionally biased region" description="Basic and acidic residues" evidence="1">
    <location>
        <begin position="152"/>
        <end position="161"/>
    </location>
</feature>
<feature type="compositionally biased region" description="Low complexity" evidence="1">
    <location>
        <begin position="119"/>
        <end position="151"/>
    </location>
</feature>
<dbReference type="Proteomes" id="UP001370758">
    <property type="component" value="Unassembled WGS sequence"/>
</dbReference>
<evidence type="ECO:0000256" key="1">
    <source>
        <dbReference type="SAM" id="MobiDB-lite"/>
    </source>
</evidence>
<proteinExistence type="predicted"/>
<keyword evidence="3" id="KW-1185">Reference proteome</keyword>
<sequence length="200" mass="21734">MKPARIVTNQIRLANCILAQADREARDGCKVKKDPPPFHSYQKNPSLSLAISSTSTARKPLKDPGTTALPDLTYTPTNIRITTALRPGRRYYRYTSTILNTPTKSGDRGIKKRNSMAGRSSTSSHPSRRTSSPTDLNSSSSSSSSSSSPTKGSKDSLRREIEGIEAEASKLRAELASLRQERKVLATVVQSLPGKSMSVL</sequence>
<comment type="caution">
    <text evidence="2">The sequence shown here is derived from an EMBL/GenBank/DDBJ whole genome shotgun (WGS) entry which is preliminary data.</text>
</comment>
<protein>
    <submittedName>
        <fullName evidence="2">Uncharacterized protein</fullName>
    </submittedName>
</protein>
<organism evidence="2 3">
    <name type="scientific">Arthrobotrys musiformis</name>
    <dbReference type="NCBI Taxonomy" id="47236"/>
    <lineage>
        <taxon>Eukaryota</taxon>
        <taxon>Fungi</taxon>
        <taxon>Dikarya</taxon>
        <taxon>Ascomycota</taxon>
        <taxon>Pezizomycotina</taxon>
        <taxon>Orbiliomycetes</taxon>
        <taxon>Orbiliales</taxon>
        <taxon>Orbiliaceae</taxon>
        <taxon>Arthrobotrys</taxon>
    </lineage>
</organism>